<evidence type="ECO:0000313" key="1">
    <source>
        <dbReference type="EMBL" id="EJT80489.1"/>
    </source>
</evidence>
<accession>J3NGU9</accession>
<gene>
    <name evidence="2" type="primary">20340945</name>
    <name evidence="1" type="ORF">GGTG_00487</name>
</gene>
<evidence type="ECO:0000313" key="2">
    <source>
        <dbReference type="EnsemblFungi" id="EJT80489"/>
    </source>
</evidence>
<dbReference type="EnsemblFungi" id="EJT80489">
    <property type="protein sequence ID" value="EJT80489"/>
    <property type="gene ID" value="GGTG_00487"/>
</dbReference>
<sequence length="59" mass="6361">MANSSGVENCFSPPVAAFFLKGLTQAPRSPISHKLQVPRTNVSFNSGHYKAKNNKATDV</sequence>
<dbReference type="RefSeq" id="XP_009216498.1">
    <property type="nucleotide sequence ID" value="XM_009218234.1"/>
</dbReference>
<evidence type="ECO:0000313" key="3">
    <source>
        <dbReference type="Proteomes" id="UP000006039"/>
    </source>
</evidence>
<dbReference type="VEuPathDB" id="FungiDB:GGTG_00487"/>
<dbReference type="HOGENOM" id="CLU_2960897_0_0_1"/>
<reference evidence="1" key="3">
    <citation type="submission" date="2010-09" db="EMBL/GenBank/DDBJ databases">
        <title>Annotation of Gaeumannomyces graminis var. tritici R3-111a-1.</title>
        <authorList>
            <consortium name="The Broad Institute Genome Sequencing Platform"/>
            <person name="Ma L.-J."/>
            <person name="Dead R."/>
            <person name="Young S.K."/>
            <person name="Zeng Q."/>
            <person name="Gargeya S."/>
            <person name="Fitzgerald M."/>
            <person name="Haas B."/>
            <person name="Abouelleil A."/>
            <person name="Alvarado L."/>
            <person name="Arachchi H.M."/>
            <person name="Berlin A."/>
            <person name="Brown A."/>
            <person name="Chapman S.B."/>
            <person name="Chen Z."/>
            <person name="Dunbar C."/>
            <person name="Freedman E."/>
            <person name="Gearin G."/>
            <person name="Gellesch M."/>
            <person name="Goldberg J."/>
            <person name="Griggs A."/>
            <person name="Gujja S."/>
            <person name="Heiman D."/>
            <person name="Howarth C."/>
            <person name="Larson L."/>
            <person name="Lui A."/>
            <person name="MacDonald P.J.P."/>
            <person name="Mehta T."/>
            <person name="Montmayeur A."/>
            <person name="Murphy C."/>
            <person name="Neiman D."/>
            <person name="Pearson M."/>
            <person name="Priest M."/>
            <person name="Roberts A."/>
            <person name="Saif S."/>
            <person name="Shea T."/>
            <person name="Shenoy N."/>
            <person name="Sisk P."/>
            <person name="Stolte C."/>
            <person name="Sykes S."/>
            <person name="Yandava C."/>
            <person name="Wortman J."/>
            <person name="Nusbaum C."/>
            <person name="Birren B."/>
        </authorList>
    </citation>
    <scope>NUCLEOTIDE SEQUENCE</scope>
    <source>
        <strain evidence="1">R3-111a-1</strain>
    </source>
</reference>
<dbReference type="GeneID" id="20340945"/>
<reference evidence="2" key="5">
    <citation type="submission" date="2018-04" db="UniProtKB">
        <authorList>
            <consortium name="EnsemblFungi"/>
        </authorList>
    </citation>
    <scope>IDENTIFICATION</scope>
    <source>
        <strain evidence="2">R3-111a-1</strain>
    </source>
</reference>
<reference evidence="3" key="1">
    <citation type="submission" date="2010-07" db="EMBL/GenBank/DDBJ databases">
        <title>The genome sequence of Gaeumannomyces graminis var. tritici strain R3-111a-1.</title>
        <authorList>
            <consortium name="The Broad Institute Genome Sequencing Platform"/>
            <person name="Ma L.-J."/>
            <person name="Dead R."/>
            <person name="Young S."/>
            <person name="Zeng Q."/>
            <person name="Koehrsen M."/>
            <person name="Alvarado L."/>
            <person name="Berlin A."/>
            <person name="Chapman S.B."/>
            <person name="Chen Z."/>
            <person name="Freedman E."/>
            <person name="Gellesch M."/>
            <person name="Goldberg J."/>
            <person name="Griggs A."/>
            <person name="Gujja S."/>
            <person name="Heilman E.R."/>
            <person name="Heiman D."/>
            <person name="Hepburn T."/>
            <person name="Howarth C."/>
            <person name="Jen D."/>
            <person name="Larson L."/>
            <person name="Mehta T."/>
            <person name="Neiman D."/>
            <person name="Pearson M."/>
            <person name="Roberts A."/>
            <person name="Saif S."/>
            <person name="Shea T."/>
            <person name="Shenoy N."/>
            <person name="Sisk P."/>
            <person name="Stolte C."/>
            <person name="Sykes S."/>
            <person name="Walk T."/>
            <person name="White J."/>
            <person name="Yandava C."/>
            <person name="Haas B."/>
            <person name="Nusbaum C."/>
            <person name="Birren B."/>
        </authorList>
    </citation>
    <scope>NUCLEOTIDE SEQUENCE [LARGE SCALE GENOMIC DNA]</scope>
    <source>
        <strain evidence="3">R3-111a-1</strain>
    </source>
</reference>
<proteinExistence type="predicted"/>
<name>J3NGU9_GAET3</name>
<dbReference type="Proteomes" id="UP000006039">
    <property type="component" value="Unassembled WGS sequence"/>
</dbReference>
<organism evidence="1">
    <name type="scientific">Gaeumannomyces tritici (strain R3-111a-1)</name>
    <name type="common">Wheat and barley take-all root rot fungus</name>
    <name type="synonym">Gaeumannomyces graminis var. tritici</name>
    <dbReference type="NCBI Taxonomy" id="644352"/>
    <lineage>
        <taxon>Eukaryota</taxon>
        <taxon>Fungi</taxon>
        <taxon>Dikarya</taxon>
        <taxon>Ascomycota</taxon>
        <taxon>Pezizomycotina</taxon>
        <taxon>Sordariomycetes</taxon>
        <taxon>Sordariomycetidae</taxon>
        <taxon>Magnaporthales</taxon>
        <taxon>Magnaporthaceae</taxon>
        <taxon>Gaeumannomyces</taxon>
    </lineage>
</organism>
<reference evidence="1" key="2">
    <citation type="submission" date="2010-07" db="EMBL/GenBank/DDBJ databases">
        <authorList>
            <consortium name="The Broad Institute Genome Sequencing Platform"/>
            <consortium name="Broad Institute Genome Sequencing Center for Infectious Disease"/>
            <person name="Ma L.-J."/>
            <person name="Dead R."/>
            <person name="Young S."/>
            <person name="Zeng Q."/>
            <person name="Koehrsen M."/>
            <person name="Alvarado L."/>
            <person name="Berlin A."/>
            <person name="Chapman S.B."/>
            <person name="Chen Z."/>
            <person name="Freedman E."/>
            <person name="Gellesch M."/>
            <person name="Goldberg J."/>
            <person name="Griggs A."/>
            <person name="Gujja S."/>
            <person name="Heilman E.R."/>
            <person name="Heiman D."/>
            <person name="Hepburn T."/>
            <person name="Howarth C."/>
            <person name="Jen D."/>
            <person name="Larson L."/>
            <person name="Mehta T."/>
            <person name="Neiman D."/>
            <person name="Pearson M."/>
            <person name="Roberts A."/>
            <person name="Saif S."/>
            <person name="Shea T."/>
            <person name="Shenoy N."/>
            <person name="Sisk P."/>
            <person name="Stolte C."/>
            <person name="Sykes S."/>
            <person name="Walk T."/>
            <person name="White J."/>
            <person name="Yandava C."/>
            <person name="Haas B."/>
            <person name="Nusbaum C."/>
            <person name="Birren B."/>
        </authorList>
    </citation>
    <scope>NUCLEOTIDE SEQUENCE</scope>
    <source>
        <strain evidence="1">R3-111a-1</strain>
    </source>
</reference>
<dbReference type="EMBL" id="GL385395">
    <property type="protein sequence ID" value="EJT80489.1"/>
    <property type="molecule type" value="Genomic_DNA"/>
</dbReference>
<keyword evidence="3" id="KW-1185">Reference proteome</keyword>
<protein>
    <submittedName>
        <fullName evidence="1 2">Uncharacterized protein</fullName>
    </submittedName>
</protein>
<dbReference type="AlphaFoldDB" id="J3NGU9"/>
<reference evidence="2" key="4">
    <citation type="journal article" date="2015" name="G3 (Bethesda)">
        <title>Genome sequences of three phytopathogenic species of the Magnaporthaceae family of fungi.</title>
        <authorList>
            <person name="Okagaki L.H."/>
            <person name="Nunes C.C."/>
            <person name="Sailsbery J."/>
            <person name="Clay B."/>
            <person name="Brown D."/>
            <person name="John T."/>
            <person name="Oh Y."/>
            <person name="Young N."/>
            <person name="Fitzgerald M."/>
            <person name="Haas B.J."/>
            <person name="Zeng Q."/>
            <person name="Young S."/>
            <person name="Adiconis X."/>
            <person name="Fan L."/>
            <person name="Levin J.Z."/>
            <person name="Mitchell T.K."/>
            <person name="Okubara P.A."/>
            <person name="Farman M.L."/>
            <person name="Kohn L.M."/>
            <person name="Birren B."/>
            <person name="Ma L.-J."/>
            <person name="Dean R.A."/>
        </authorList>
    </citation>
    <scope>NUCLEOTIDE SEQUENCE</scope>
    <source>
        <strain evidence="2">R3-111a-1</strain>
    </source>
</reference>